<reference evidence="3 5" key="2">
    <citation type="submission" date="2018-06" db="EMBL/GenBank/DDBJ databases">
        <authorList>
            <consortium name="Pathogen Informatics"/>
            <person name="Doyle S."/>
        </authorList>
    </citation>
    <scope>NUCLEOTIDE SEQUENCE [LARGE SCALE GENOMIC DNA]</scope>
    <source>
        <strain evidence="3 5">NCTC12388</strain>
    </source>
</reference>
<dbReference type="EMBL" id="LNYE01000022">
    <property type="protein sequence ID" value="KTD10940.1"/>
    <property type="molecule type" value="Genomic_DNA"/>
</dbReference>
<evidence type="ECO:0000313" key="2">
    <source>
        <dbReference type="EMBL" id="KTD10940.1"/>
    </source>
</evidence>
<dbReference type="STRING" id="45066.Lgra_1906"/>
<feature type="transmembrane region" description="Helical" evidence="1">
    <location>
        <begin position="108"/>
        <end position="130"/>
    </location>
</feature>
<feature type="transmembrane region" description="Helical" evidence="1">
    <location>
        <begin position="142"/>
        <end position="161"/>
    </location>
</feature>
<evidence type="ECO:0000256" key="1">
    <source>
        <dbReference type="SAM" id="Phobius"/>
    </source>
</evidence>
<dbReference type="EMBL" id="UGOB01000001">
    <property type="protein sequence ID" value="STX45914.1"/>
    <property type="molecule type" value="Genomic_DNA"/>
</dbReference>
<organism evidence="3 5">
    <name type="scientific">Legionella gratiana</name>
    <dbReference type="NCBI Taxonomy" id="45066"/>
    <lineage>
        <taxon>Bacteria</taxon>
        <taxon>Pseudomonadati</taxon>
        <taxon>Pseudomonadota</taxon>
        <taxon>Gammaproteobacteria</taxon>
        <taxon>Legionellales</taxon>
        <taxon>Legionellaceae</taxon>
        <taxon>Legionella</taxon>
    </lineage>
</organism>
<sequence length="169" mass="20250">MDEELFIKAATEQLFQIFAQSIILMWALWISVVFLTDFCNLMVGFGLLPTNFPASSHNLDWIYTFLKLYRLDNDVLCLILFSIINLWVVTIAVFYWRAFISYYTHRNYYVYRTMQAFILNMSLFVCFLIADELFIQYKAGHTHMSMLLYIFTSLITFFYLLDKKHQKEQ</sequence>
<keyword evidence="1" id="KW-1133">Transmembrane helix</keyword>
<evidence type="ECO:0000313" key="3">
    <source>
        <dbReference type="EMBL" id="STX45914.1"/>
    </source>
</evidence>
<evidence type="ECO:0000313" key="5">
    <source>
        <dbReference type="Proteomes" id="UP000254476"/>
    </source>
</evidence>
<dbReference type="OrthoDB" id="5648760at2"/>
<evidence type="ECO:0000313" key="4">
    <source>
        <dbReference type="Proteomes" id="UP000054691"/>
    </source>
</evidence>
<protein>
    <recommendedName>
        <fullName evidence="6">Transmembrane protein</fullName>
    </recommendedName>
</protein>
<name>A0A378JDF7_9GAMM</name>
<evidence type="ECO:0008006" key="6">
    <source>
        <dbReference type="Google" id="ProtNLM"/>
    </source>
</evidence>
<reference evidence="2 4" key="1">
    <citation type="submission" date="2015-11" db="EMBL/GenBank/DDBJ databases">
        <title>Genomic analysis of 38 Legionella species identifies large and diverse effector repertoires.</title>
        <authorList>
            <person name="Burstein D."/>
            <person name="Amaro F."/>
            <person name="Zusman T."/>
            <person name="Lifshitz Z."/>
            <person name="Cohen O."/>
            <person name="Gilbert J.A."/>
            <person name="Pupko T."/>
            <person name="Shuman H.A."/>
            <person name="Segal G."/>
        </authorList>
    </citation>
    <scope>NUCLEOTIDE SEQUENCE [LARGE SCALE GENOMIC DNA]</scope>
    <source>
        <strain evidence="2 4">Lyon 8420412</strain>
    </source>
</reference>
<keyword evidence="1" id="KW-0812">Transmembrane</keyword>
<feature type="transmembrane region" description="Helical" evidence="1">
    <location>
        <begin position="23"/>
        <end position="48"/>
    </location>
</feature>
<keyword evidence="1" id="KW-0472">Membrane</keyword>
<dbReference type="AlphaFoldDB" id="A0A378JDF7"/>
<accession>A0A378JDF7</accession>
<keyword evidence="4" id="KW-1185">Reference proteome</keyword>
<feature type="transmembrane region" description="Helical" evidence="1">
    <location>
        <begin position="75"/>
        <end position="96"/>
    </location>
</feature>
<dbReference type="Proteomes" id="UP000254476">
    <property type="component" value="Unassembled WGS sequence"/>
</dbReference>
<dbReference type="RefSeq" id="WP_058499025.1">
    <property type="nucleotide sequence ID" value="NZ_CAAAHW010000014.1"/>
</dbReference>
<proteinExistence type="predicted"/>
<dbReference type="Proteomes" id="UP000054691">
    <property type="component" value="Unassembled WGS sequence"/>
</dbReference>
<gene>
    <name evidence="2" type="ORF">Lgra_1906</name>
    <name evidence="3" type="ORF">NCTC12388_02658</name>
</gene>